<sequence>MRLHMECVYIILFLLITRSFNIPIFSINKLNSKYFSLENKNFKNNIRRSKVNSKNIVPTLKENGLLFDELIFIELDKFINNIKSKHFNEWGKLGPVLGK</sequence>
<accession>A0A0K0EIR2</accession>
<evidence type="ECO:0000313" key="3">
    <source>
        <dbReference type="WBParaSite" id="TCONS_00007911.p1"/>
    </source>
</evidence>
<dbReference type="WBParaSite" id="SSTP_0000936800.1">
    <property type="protein sequence ID" value="SSTP_0000936800.1"/>
    <property type="gene ID" value="SSTP_0000936800"/>
</dbReference>
<protein>
    <submittedName>
        <fullName evidence="2 3">Uncharacterized protein</fullName>
    </submittedName>
</protein>
<dbReference type="WBParaSite" id="TCONS_00007911.p1">
    <property type="protein sequence ID" value="TCONS_00007911.p1"/>
    <property type="gene ID" value="XLOC_005924"/>
</dbReference>
<dbReference type="AlphaFoldDB" id="A0A0K0EIR2"/>
<keyword evidence="1" id="KW-1185">Reference proteome</keyword>
<proteinExistence type="predicted"/>
<dbReference type="Proteomes" id="UP000035681">
    <property type="component" value="Unplaced"/>
</dbReference>
<evidence type="ECO:0000313" key="2">
    <source>
        <dbReference type="WBParaSite" id="SSTP_0000936800.1"/>
    </source>
</evidence>
<organism evidence="2">
    <name type="scientific">Strongyloides stercoralis</name>
    <name type="common">Threadworm</name>
    <dbReference type="NCBI Taxonomy" id="6248"/>
    <lineage>
        <taxon>Eukaryota</taxon>
        <taxon>Metazoa</taxon>
        <taxon>Ecdysozoa</taxon>
        <taxon>Nematoda</taxon>
        <taxon>Chromadorea</taxon>
        <taxon>Rhabditida</taxon>
        <taxon>Tylenchina</taxon>
        <taxon>Panagrolaimomorpha</taxon>
        <taxon>Strongyloidoidea</taxon>
        <taxon>Strongyloididae</taxon>
        <taxon>Strongyloides</taxon>
    </lineage>
</organism>
<evidence type="ECO:0000313" key="1">
    <source>
        <dbReference type="Proteomes" id="UP000035681"/>
    </source>
</evidence>
<reference evidence="2" key="1">
    <citation type="submission" date="2015-08" db="UniProtKB">
        <authorList>
            <consortium name="WormBaseParasite"/>
        </authorList>
    </citation>
    <scope>IDENTIFICATION</scope>
</reference>
<name>A0A0K0EIR2_STRER</name>